<evidence type="ECO:0000313" key="12">
    <source>
        <dbReference type="EMBL" id="CAG5122438.1"/>
    </source>
</evidence>
<evidence type="ECO:0000256" key="11">
    <source>
        <dbReference type="SAM" id="Phobius"/>
    </source>
</evidence>
<dbReference type="PANTHER" id="PTHR19297">
    <property type="entry name" value="GLYCOSYLTRANSFERASE 14 FAMILY MEMBER"/>
    <property type="match status" value="1"/>
</dbReference>
<keyword evidence="7 11" id="KW-1133">Transmembrane helix</keyword>
<evidence type="ECO:0000256" key="9">
    <source>
        <dbReference type="ARBA" id="ARBA00023180"/>
    </source>
</evidence>
<evidence type="ECO:0000256" key="10">
    <source>
        <dbReference type="ARBA" id="ARBA00038150"/>
    </source>
</evidence>
<dbReference type="Pfam" id="PF02485">
    <property type="entry name" value="Branch"/>
    <property type="match status" value="1"/>
</dbReference>
<keyword evidence="8 11" id="KW-0472">Membrane</keyword>
<dbReference type="GO" id="GO:0016020">
    <property type="term" value="C:membrane"/>
    <property type="evidence" value="ECO:0007669"/>
    <property type="project" value="UniProtKB-SubCell"/>
</dbReference>
<comment type="similarity">
    <text evidence="10">Belongs to the glycosyltransferase 14 family.</text>
</comment>
<dbReference type="AlphaFoldDB" id="A0A8S3Z2A0"/>
<name>A0A8S3Z2A0_9EUPU</name>
<reference evidence="12" key="1">
    <citation type="submission" date="2021-04" db="EMBL/GenBank/DDBJ databases">
        <authorList>
            <consortium name="Molecular Ecology Group"/>
        </authorList>
    </citation>
    <scope>NUCLEOTIDE SEQUENCE</scope>
</reference>
<keyword evidence="6" id="KW-0735">Signal-anchor</keyword>
<evidence type="ECO:0000256" key="1">
    <source>
        <dbReference type="ARBA" id="ARBA00004606"/>
    </source>
</evidence>
<dbReference type="GO" id="GO:0008375">
    <property type="term" value="F:acetylglucosaminyltransferase activity"/>
    <property type="evidence" value="ECO:0007669"/>
    <property type="project" value="TreeGrafter"/>
</dbReference>
<feature type="transmembrane region" description="Helical" evidence="11">
    <location>
        <begin position="16"/>
        <end position="32"/>
    </location>
</feature>
<comment type="subcellular location">
    <subcellularLocation>
        <location evidence="1">Membrane</location>
        <topology evidence="1">Single-pass type II membrane protein</topology>
    </subcellularLocation>
</comment>
<keyword evidence="9" id="KW-0325">Glycoprotein</keyword>
<organism evidence="12 13">
    <name type="scientific">Candidula unifasciata</name>
    <dbReference type="NCBI Taxonomy" id="100452"/>
    <lineage>
        <taxon>Eukaryota</taxon>
        <taxon>Metazoa</taxon>
        <taxon>Spiralia</taxon>
        <taxon>Lophotrochozoa</taxon>
        <taxon>Mollusca</taxon>
        <taxon>Gastropoda</taxon>
        <taxon>Heterobranchia</taxon>
        <taxon>Euthyneura</taxon>
        <taxon>Panpulmonata</taxon>
        <taxon>Eupulmonata</taxon>
        <taxon>Stylommatophora</taxon>
        <taxon>Helicina</taxon>
        <taxon>Helicoidea</taxon>
        <taxon>Geomitridae</taxon>
        <taxon>Candidula</taxon>
    </lineage>
</organism>
<dbReference type="EMBL" id="CAJHNH020001288">
    <property type="protein sequence ID" value="CAG5122438.1"/>
    <property type="molecule type" value="Genomic_DNA"/>
</dbReference>
<evidence type="ECO:0000256" key="2">
    <source>
        <dbReference type="ARBA" id="ARBA00004922"/>
    </source>
</evidence>
<dbReference type="Proteomes" id="UP000678393">
    <property type="component" value="Unassembled WGS sequence"/>
</dbReference>
<evidence type="ECO:0000256" key="5">
    <source>
        <dbReference type="ARBA" id="ARBA00022692"/>
    </source>
</evidence>
<evidence type="ECO:0000256" key="4">
    <source>
        <dbReference type="ARBA" id="ARBA00022679"/>
    </source>
</evidence>
<keyword evidence="13" id="KW-1185">Reference proteome</keyword>
<evidence type="ECO:0000256" key="7">
    <source>
        <dbReference type="ARBA" id="ARBA00022989"/>
    </source>
</evidence>
<dbReference type="PANTHER" id="PTHR19297:SF185">
    <property type="entry name" value="BETA-1,3-GALACTOSYL-O-GLYCOSYL-GLYCOPROTEIN BETA-1,6-N-ACETYLGLUCOSAMINYLTRANSFERASE 3"/>
    <property type="match status" value="1"/>
</dbReference>
<dbReference type="OrthoDB" id="2019572at2759"/>
<keyword evidence="4" id="KW-0808">Transferase</keyword>
<feature type="transmembrane region" description="Helical" evidence="11">
    <location>
        <begin position="44"/>
        <end position="64"/>
    </location>
</feature>
<comment type="pathway">
    <text evidence="2">Protein modification; protein glycosylation.</text>
</comment>
<accession>A0A8S3Z2A0</accession>
<evidence type="ECO:0000256" key="6">
    <source>
        <dbReference type="ARBA" id="ARBA00022968"/>
    </source>
</evidence>
<evidence type="ECO:0000313" key="13">
    <source>
        <dbReference type="Proteomes" id="UP000678393"/>
    </source>
</evidence>
<dbReference type="InterPro" id="IPR003406">
    <property type="entry name" value="Glyco_trans_14"/>
</dbReference>
<gene>
    <name evidence="12" type="ORF">CUNI_LOCUS7996</name>
</gene>
<evidence type="ECO:0000256" key="3">
    <source>
        <dbReference type="ARBA" id="ARBA00022676"/>
    </source>
</evidence>
<sequence>MFVTTVVKTKLKLSEFAFFFFFSTVVTMAAMTRIPFARSFRGKVVIYLIIITCLAMQIPLLMLWTKPIDSPHRMSVFQTFSDTKITKETIVELLHNISRQVKVPGVDCAAIFKGSKNEIAASKHVIGNVSSPLSDLFYINLTQDCVNFQKQRGYIMSSLTDEEDQFSIAYSMIVYKDTEMVERLLRAIYRPQNLYCIHVDQKASNSSFNAISAIAKCFPNVLMASRRSSVYWGTFTVLEPELTCMEDLWKYPKWKYLISLTGQEFPLRTNHELVKILTLYRGAVDVVSSVREVLRYRFRGSKDPPHGLHIVKGSVHIVVNRYATWAFKPAHTVCEKFVDFVLHHNTSKDLLAWVKTTQVPDETFFGMLNTNPQLGIQGTYKGMPEHSAARGSFARFKNWDGTSCAGRRVREICILTTGDLPLLGNSPMMFANKFFLEEDRVVIGCLEEKIFNDTRDEYKGTKVFNITPYENADFIRNKVE</sequence>
<evidence type="ECO:0000256" key="8">
    <source>
        <dbReference type="ARBA" id="ARBA00023136"/>
    </source>
</evidence>
<keyword evidence="5 11" id="KW-0812">Transmembrane</keyword>
<evidence type="ECO:0008006" key="14">
    <source>
        <dbReference type="Google" id="ProtNLM"/>
    </source>
</evidence>
<comment type="caution">
    <text evidence="12">The sequence shown here is derived from an EMBL/GenBank/DDBJ whole genome shotgun (WGS) entry which is preliminary data.</text>
</comment>
<keyword evidence="3" id="KW-0328">Glycosyltransferase</keyword>
<protein>
    <recommendedName>
        <fullName evidence="14">Beta-1,3-galactosyl-O-glycosyl-glycoprotein beta-1,6-N-acetylglucosaminyltransferase</fullName>
    </recommendedName>
</protein>
<proteinExistence type="inferred from homology"/>